<dbReference type="EMBL" id="KV425565">
    <property type="protein sequence ID" value="KZT26810.1"/>
    <property type="molecule type" value="Genomic_DNA"/>
</dbReference>
<dbReference type="AlphaFoldDB" id="A0A165TKP3"/>
<organism evidence="3 4">
    <name type="scientific">Neolentinus lepideus HHB14362 ss-1</name>
    <dbReference type="NCBI Taxonomy" id="1314782"/>
    <lineage>
        <taxon>Eukaryota</taxon>
        <taxon>Fungi</taxon>
        <taxon>Dikarya</taxon>
        <taxon>Basidiomycota</taxon>
        <taxon>Agaricomycotina</taxon>
        <taxon>Agaricomycetes</taxon>
        <taxon>Gloeophyllales</taxon>
        <taxon>Gloeophyllaceae</taxon>
        <taxon>Neolentinus</taxon>
    </lineage>
</organism>
<name>A0A165TKP3_9AGAM</name>
<dbReference type="InParanoid" id="A0A165TKP3"/>
<evidence type="ECO:0000256" key="1">
    <source>
        <dbReference type="ARBA" id="ARBA00023002"/>
    </source>
</evidence>
<accession>A0A165TKP3</accession>
<dbReference type="GO" id="GO:0016491">
    <property type="term" value="F:oxidoreductase activity"/>
    <property type="evidence" value="ECO:0007669"/>
    <property type="project" value="UniProtKB-KW"/>
</dbReference>
<dbReference type="STRING" id="1314782.A0A165TKP3"/>
<dbReference type="PANTHER" id="PTHR43364">
    <property type="entry name" value="NADH-SPECIFIC METHYLGLYOXAL REDUCTASE-RELATED"/>
    <property type="match status" value="1"/>
</dbReference>
<dbReference type="SUPFAM" id="SSF51430">
    <property type="entry name" value="NAD(P)-linked oxidoreductase"/>
    <property type="match status" value="1"/>
</dbReference>
<dbReference type="Proteomes" id="UP000076761">
    <property type="component" value="Unassembled WGS sequence"/>
</dbReference>
<dbReference type="InterPro" id="IPR036812">
    <property type="entry name" value="NAD(P)_OxRdtase_dom_sf"/>
</dbReference>
<evidence type="ECO:0000313" key="4">
    <source>
        <dbReference type="Proteomes" id="UP000076761"/>
    </source>
</evidence>
<dbReference type="InterPro" id="IPR050523">
    <property type="entry name" value="AKR_Detox_Biosynth"/>
</dbReference>
<protein>
    <submittedName>
        <fullName evidence="3">Aldo keto reductase</fullName>
    </submittedName>
</protein>
<dbReference type="InterPro" id="IPR023210">
    <property type="entry name" value="NADP_OxRdtase_dom"/>
</dbReference>
<dbReference type="Pfam" id="PF00248">
    <property type="entry name" value="Aldo_ket_red"/>
    <property type="match status" value="1"/>
</dbReference>
<dbReference type="PANTHER" id="PTHR43364:SF4">
    <property type="entry name" value="NAD(P)-LINKED OXIDOREDUCTASE SUPERFAMILY PROTEIN"/>
    <property type="match status" value="1"/>
</dbReference>
<sequence length="328" mass="36521">MPYVRLGQSGLKISKIIVGMMSYCHKGWESWVIDDEQEAIKHVKTAYEAGINAFDTANIYSNGLFKVILGKGIRELKLLRDKNVVMTKLCGVGILANVLDPEGNSFVNQHGLSRKVASFDSVKHSLERLQLDYIDILQCKSASGPRMQALHDVVKAGYVRYIGMIHVMQNYAINNNLTPFISMLNHYNVVYREEEREMMPTLKHFGVGAIPWPLEARTLTARGAVDIIQSGYMAGSGSAEIVKRVEELAKKKGVTMAQISAAWVMSKDCVAAPISRESIFLAKLTLLSHVAGAVYINLTPEETAYLKEPYKPREIFGHGKAFRTALKK</sequence>
<feature type="domain" description="NADP-dependent oxidoreductase" evidence="2">
    <location>
        <begin position="15"/>
        <end position="308"/>
    </location>
</feature>
<dbReference type="Gene3D" id="3.20.20.100">
    <property type="entry name" value="NADP-dependent oxidoreductase domain"/>
    <property type="match status" value="1"/>
</dbReference>
<reference evidence="3 4" key="1">
    <citation type="journal article" date="2016" name="Mol. Biol. Evol.">
        <title>Comparative Genomics of Early-Diverging Mushroom-Forming Fungi Provides Insights into the Origins of Lignocellulose Decay Capabilities.</title>
        <authorList>
            <person name="Nagy L.G."/>
            <person name="Riley R."/>
            <person name="Tritt A."/>
            <person name="Adam C."/>
            <person name="Daum C."/>
            <person name="Floudas D."/>
            <person name="Sun H."/>
            <person name="Yadav J.S."/>
            <person name="Pangilinan J."/>
            <person name="Larsson K.H."/>
            <person name="Matsuura K."/>
            <person name="Barry K."/>
            <person name="Labutti K."/>
            <person name="Kuo R."/>
            <person name="Ohm R.A."/>
            <person name="Bhattacharya S.S."/>
            <person name="Shirouzu T."/>
            <person name="Yoshinaga Y."/>
            <person name="Martin F.M."/>
            <person name="Grigoriev I.V."/>
            <person name="Hibbett D.S."/>
        </authorList>
    </citation>
    <scope>NUCLEOTIDE SEQUENCE [LARGE SCALE GENOMIC DNA]</scope>
    <source>
        <strain evidence="3 4">HHB14362 ss-1</strain>
    </source>
</reference>
<keyword evidence="4" id="KW-1185">Reference proteome</keyword>
<evidence type="ECO:0000259" key="2">
    <source>
        <dbReference type="Pfam" id="PF00248"/>
    </source>
</evidence>
<dbReference type="OrthoDB" id="48988at2759"/>
<proteinExistence type="predicted"/>
<evidence type="ECO:0000313" key="3">
    <source>
        <dbReference type="EMBL" id="KZT26810.1"/>
    </source>
</evidence>
<keyword evidence="1" id="KW-0560">Oxidoreductase</keyword>
<gene>
    <name evidence="3" type="ORF">NEOLEDRAFT_1155530</name>
</gene>